<evidence type="ECO:0000313" key="7">
    <source>
        <dbReference type="EMBL" id="SDY66221.1"/>
    </source>
</evidence>
<dbReference type="UniPathway" id="UPA00109">
    <property type="reaction ID" value="UER00183"/>
</dbReference>
<dbReference type="Pfam" id="PF00274">
    <property type="entry name" value="Glycolytic"/>
    <property type="match status" value="1"/>
</dbReference>
<dbReference type="InterPro" id="IPR000741">
    <property type="entry name" value="FBA_I"/>
</dbReference>
<reference evidence="7 8" key="1">
    <citation type="submission" date="2016-10" db="EMBL/GenBank/DDBJ databases">
        <authorList>
            <person name="de Groot N.N."/>
        </authorList>
    </citation>
    <scope>NUCLEOTIDE SEQUENCE [LARGE SCALE GENOMIC DNA]</scope>
    <source>
        <strain evidence="7 8">APO</strain>
    </source>
</reference>
<dbReference type="Gene3D" id="3.20.20.70">
    <property type="entry name" value="Aldolase class I"/>
    <property type="match status" value="1"/>
</dbReference>
<evidence type="ECO:0000256" key="5">
    <source>
        <dbReference type="ARBA" id="ARBA00023239"/>
    </source>
</evidence>
<dbReference type="STRING" id="159292.SAMN05192546_103305"/>
<evidence type="ECO:0000256" key="3">
    <source>
        <dbReference type="ARBA" id="ARBA00013068"/>
    </source>
</evidence>
<evidence type="ECO:0000313" key="8">
    <source>
        <dbReference type="Proteomes" id="UP000199230"/>
    </source>
</evidence>
<gene>
    <name evidence="7" type="ORF">SAMN05192546_103305</name>
</gene>
<accession>A0A1H3LP90</accession>
<keyword evidence="5" id="KW-0456">Lyase</keyword>
<evidence type="ECO:0000256" key="4">
    <source>
        <dbReference type="ARBA" id="ARBA00023152"/>
    </source>
</evidence>
<evidence type="ECO:0000256" key="6">
    <source>
        <dbReference type="ARBA" id="ARBA00029799"/>
    </source>
</evidence>
<name>A0A1H3LP90_9FIRM</name>
<keyword evidence="8" id="KW-1185">Reference proteome</keyword>
<dbReference type="EMBL" id="FNPV01000003">
    <property type="protein sequence ID" value="SDY66221.1"/>
    <property type="molecule type" value="Genomic_DNA"/>
</dbReference>
<dbReference type="PANTHER" id="PTHR11627">
    <property type="entry name" value="FRUCTOSE-BISPHOSPHATE ALDOLASE"/>
    <property type="match status" value="1"/>
</dbReference>
<dbReference type="GO" id="GO:0004332">
    <property type="term" value="F:fructose-bisphosphate aldolase activity"/>
    <property type="evidence" value="ECO:0007669"/>
    <property type="project" value="UniProtKB-EC"/>
</dbReference>
<protein>
    <recommendedName>
        <fullName evidence="3">fructose-bisphosphate aldolase</fullName>
        <ecNumber evidence="3">4.1.2.13</ecNumber>
    </recommendedName>
    <alternativeName>
        <fullName evidence="6">Fructose-bisphosphate aldolase class I</fullName>
    </alternativeName>
</protein>
<proteinExistence type="inferred from homology"/>
<comment type="pathway">
    <text evidence="1">Carbohydrate degradation; glycolysis; D-glyceraldehyde 3-phosphate and glycerone phosphate from D-glucose: step 4/4.</text>
</comment>
<dbReference type="GO" id="GO:0006096">
    <property type="term" value="P:glycolytic process"/>
    <property type="evidence" value="ECO:0007669"/>
    <property type="project" value="UniProtKB-UniPathway"/>
</dbReference>
<evidence type="ECO:0000256" key="1">
    <source>
        <dbReference type="ARBA" id="ARBA00004714"/>
    </source>
</evidence>
<organism evidence="7 8">
    <name type="scientific">Tindallia californiensis</name>
    <dbReference type="NCBI Taxonomy" id="159292"/>
    <lineage>
        <taxon>Bacteria</taxon>
        <taxon>Bacillati</taxon>
        <taxon>Bacillota</taxon>
        <taxon>Clostridia</taxon>
        <taxon>Peptostreptococcales</taxon>
        <taxon>Tindalliaceae</taxon>
        <taxon>Tindallia</taxon>
    </lineage>
</organism>
<dbReference type="SUPFAM" id="SSF51569">
    <property type="entry name" value="Aldolase"/>
    <property type="match status" value="1"/>
</dbReference>
<dbReference type="InterPro" id="IPR013785">
    <property type="entry name" value="Aldolase_TIM"/>
</dbReference>
<comment type="similarity">
    <text evidence="2">Belongs to the class I fructose-bisphosphate aldolase family.</text>
</comment>
<sequence>MKCKTRRRGGNVKNQQMERMRNGKGFIAALDQSGGSTPKALAEYGVQKDAYRNEEEMFDLVHEMRTRVMTSPSFTGDKVVGVILFEQTMEREVENMPTPDYLWQKKGILPFLKVDKGLEPLSEGVQLMKPIPELEKQLKRAREKNIFGTKMRSVIKEANPEGIQKVISQQFEYGQQIIDAGLMPILEPEVDIHSPDKEESEKIMMTQILKHLNMLEEEQEIMLKLSIPSQNAFYSELVNHPKVLRVVALSGGYSRDEAVELLEKNPGVIASFSRALLGGLAAQQSDEAFDQVLHTSIEKIYQASIT</sequence>
<dbReference type="Proteomes" id="UP000199230">
    <property type="component" value="Unassembled WGS sequence"/>
</dbReference>
<dbReference type="NCBIfam" id="NF003784">
    <property type="entry name" value="PRK05377.1"/>
    <property type="match status" value="1"/>
</dbReference>
<dbReference type="EC" id="4.1.2.13" evidence="3"/>
<dbReference type="AlphaFoldDB" id="A0A1H3LP90"/>
<evidence type="ECO:0000256" key="2">
    <source>
        <dbReference type="ARBA" id="ARBA00010387"/>
    </source>
</evidence>
<keyword evidence="4" id="KW-0324">Glycolysis</keyword>